<proteinExistence type="predicted"/>
<dbReference type="RefSeq" id="WP_208045840.1">
    <property type="nucleotide sequence ID" value="NZ_JAGDYL010000013.1"/>
</dbReference>
<keyword evidence="2" id="KW-0472">Membrane</keyword>
<keyword evidence="4" id="KW-1185">Reference proteome</keyword>
<evidence type="ECO:0000313" key="4">
    <source>
        <dbReference type="Proteomes" id="UP000664398"/>
    </source>
</evidence>
<organism evidence="3 4">
    <name type="scientific">Leucobacter ruminantium</name>
    <dbReference type="NCBI Taxonomy" id="1289170"/>
    <lineage>
        <taxon>Bacteria</taxon>
        <taxon>Bacillati</taxon>
        <taxon>Actinomycetota</taxon>
        <taxon>Actinomycetes</taxon>
        <taxon>Micrococcales</taxon>
        <taxon>Microbacteriaceae</taxon>
        <taxon>Leucobacter</taxon>
    </lineage>
</organism>
<evidence type="ECO:0000313" key="3">
    <source>
        <dbReference type="EMBL" id="MBO1805360.1"/>
    </source>
</evidence>
<accession>A0A939LV56</accession>
<keyword evidence="2" id="KW-1133">Transmembrane helix</keyword>
<sequence length="219" mass="24365">MNEPQQPYAPRPNEPHAPQPQPYAPPAPQAPERRRLILPIAITAGAVLAIGSVVTALLLFSTPKTEESRADRARSSEAETDRDPSPKTERPQPGSDADDELNYGPDDPEIDGTGPVADRLQALEDRYQQMYDDGSLWDLMPETKENTGAYLAFQFMLTDMRSATRFGTDEEQETQFAKHAKRLEQRLLAQEPLGSDVTYELQDGRTFTYDGETGEVGLE</sequence>
<feature type="compositionally biased region" description="Acidic residues" evidence="1">
    <location>
        <begin position="96"/>
        <end position="110"/>
    </location>
</feature>
<feature type="transmembrane region" description="Helical" evidence="2">
    <location>
        <begin position="36"/>
        <end position="60"/>
    </location>
</feature>
<name>A0A939LV56_9MICO</name>
<dbReference type="AlphaFoldDB" id="A0A939LV56"/>
<evidence type="ECO:0000256" key="1">
    <source>
        <dbReference type="SAM" id="MobiDB-lite"/>
    </source>
</evidence>
<evidence type="ECO:0000256" key="2">
    <source>
        <dbReference type="SAM" id="Phobius"/>
    </source>
</evidence>
<feature type="compositionally biased region" description="Pro residues" evidence="1">
    <location>
        <begin position="7"/>
        <end position="29"/>
    </location>
</feature>
<feature type="region of interest" description="Disordered" evidence="1">
    <location>
        <begin position="1"/>
        <end position="30"/>
    </location>
</feature>
<feature type="region of interest" description="Disordered" evidence="1">
    <location>
        <begin position="63"/>
        <end position="114"/>
    </location>
</feature>
<gene>
    <name evidence="3" type="ORF">J4H91_08520</name>
</gene>
<dbReference type="Proteomes" id="UP000664398">
    <property type="component" value="Unassembled WGS sequence"/>
</dbReference>
<keyword evidence="2" id="KW-0812">Transmembrane</keyword>
<protein>
    <submittedName>
        <fullName evidence="3">Uncharacterized protein</fullName>
    </submittedName>
</protein>
<feature type="compositionally biased region" description="Basic and acidic residues" evidence="1">
    <location>
        <begin position="64"/>
        <end position="90"/>
    </location>
</feature>
<comment type="caution">
    <text evidence="3">The sequence shown here is derived from an EMBL/GenBank/DDBJ whole genome shotgun (WGS) entry which is preliminary data.</text>
</comment>
<reference evidence="3" key="1">
    <citation type="submission" date="2021-03" db="EMBL/GenBank/DDBJ databases">
        <title>Leucobacter chromiisoli sp. nov., isolated from chromium-containing soil of chemical plant.</title>
        <authorList>
            <person name="Xu Z."/>
        </authorList>
    </citation>
    <scope>NUCLEOTIDE SEQUENCE</scope>
    <source>
        <strain evidence="3">A2</strain>
    </source>
</reference>
<dbReference type="EMBL" id="JAGDYL010000013">
    <property type="protein sequence ID" value="MBO1805360.1"/>
    <property type="molecule type" value="Genomic_DNA"/>
</dbReference>